<name>A0A6A5ZSU0_9PLEO</name>
<sequence>MPRAPIVCQRAVQSLGSSSRQHIWISDERVSSAFDRFIRSSCPHQKRHGSHIPGPLEARRRAVKRRMTVAAASPQAAAPPPFGLTLGDLFGSRKHREPSWRYEPPSNSYALDAHEGRSDRRIARPFRTLESLFSPPEPVEVPDKEADNPDGIGASESASQTQDNLTIRNGFLLENVAQEKTLVRNVSWEKRLSSIEAKLQNIPDKAHTWLAQLPGVLGPAVRLPSDPSRVLMSLANGKIVLPRLPTTKAIEFTRWLSDVPLELRGEIRPVYRQLAKQRITGYQFTSHEVPRLSDNDHLDSARISIVLRIVWESILATKSPVDTSLWPSEIEFLSRIQQVFSSPFCSETTLHFSDPNEFIDRITSKLASDETTPHLVQQAAVLFNSIPQQMLHASIERVTCGLVQERISSASLLPEHTAKLKSWLRLMKYLDQKLGIEHETAKWTQITLECLANEGMRLADIGSILAHTSPTLEVRYLLHVLPYHKTIRGTHALEAHMFIRDHGEYFRSLKGGPVLQFAELLHELHKASIPNHGIAELIFDRIAQFRNSHIAMGSLLRRLNYKGCKLSNVDHLYAKLTEILENMHPTQSNIHFIRRLQQVSEDLLAKTSRIRPTTALGSRETKSLARTIRRAQSMHHLPPVYASKSIMELQMMDDELCHQLAHQYSLDYTRSCREIWRSMYLLYKHLILSASPMKPLFTRALVRVAIMRPFLENRFVSSRRLVWVCQIVARVEGEHVATKVEHVFEAWRGELIKYAKKKFVEAGGDPREKAHVNTMKRLGLI</sequence>
<reference evidence="2" key="1">
    <citation type="journal article" date="2020" name="Stud. Mycol.">
        <title>101 Dothideomycetes genomes: a test case for predicting lifestyles and emergence of pathogens.</title>
        <authorList>
            <person name="Haridas S."/>
            <person name="Albert R."/>
            <person name="Binder M."/>
            <person name="Bloem J."/>
            <person name="Labutti K."/>
            <person name="Salamov A."/>
            <person name="Andreopoulos B."/>
            <person name="Baker S."/>
            <person name="Barry K."/>
            <person name="Bills G."/>
            <person name="Bluhm B."/>
            <person name="Cannon C."/>
            <person name="Castanera R."/>
            <person name="Culley D."/>
            <person name="Daum C."/>
            <person name="Ezra D."/>
            <person name="Gonzalez J."/>
            <person name="Henrissat B."/>
            <person name="Kuo A."/>
            <person name="Liang C."/>
            <person name="Lipzen A."/>
            <person name="Lutzoni F."/>
            <person name="Magnuson J."/>
            <person name="Mondo S."/>
            <person name="Nolan M."/>
            <person name="Ohm R."/>
            <person name="Pangilinan J."/>
            <person name="Park H.-J."/>
            <person name="Ramirez L."/>
            <person name="Alfaro M."/>
            <person name="Sun H."/>
            <person name="Tritt A."/>
            <person name="Yoshinaga Y."/>
            <person name="Zwiers L.-H."/>
            <person name="Turgeon B."/>
            <person name="Goodwin S."/>
            <person name="Spatafora J."/>
            <person name="Crous P."/>
            <person name="Grigoriev I."/>
        </authorList>
    </citation>
    <scope>NUCLEOTIDE SEQUENCE</scope>
    <source>
        <strain evidence="2">CBS 627.86</strain>
    </source>
</reference>
<dbReference type="Proteomes" id="UP000799770">
    <property type="component" value="Unassembled WGS sequence"/>
</dbReference>
<evidence type="ECO:0000313" key="3">
    <source>
        <dbReference type="Proteomes" id="UP000799770"/>
    </source>
</evidence>
<accession>A0A6A5ZSU0</accession>
<dbReference type="EMBL" id="ML977311">
    <property type="protein sequence ID" value="KAF2121917.1"/>
    <property type="molecule type" value="Genomic_DNA"/>
</dbReference>
<protein>
    <submittedName>
        <fullName evidence="2">Uncharacterized protein</fullName>
    </submittedName>
</protein>
<feature type="region of interest" description="Disordered" evidence="1">
    <location>
        <begin position="132"/>
        <end position="161"/>
    </location>
</feature>
<gene>
    <name evidence="2" type="ORF">BDV96DRAFT_133826</name>
</gene>
<keyword evidence="3" id="KW-1185">Reference proteome</keyword>
<evidence type="ECO:0000313" key="2">
    <source>
        <dbReference type="EMBL" id="KAF2121917.1"/>
    </source>
</evidence>
<proteinExistence type="predicted"/>
<dbReference type="OrthoDB" id="5428038at2759"/>
<organism evidence="2 3">
    <name type="scientific">Lophiotrema nucula</name>
    <dbReference type="NCBI Taxonomy" id="690887"/>
    <lineage>
        <taxon>Eukaryota</taxon>
        <taxon>Fungi</taxon>
        <taxon>Dikarya</taxon>
        <taxon>Ascomycota</taxon>
        <taxon>Pezizomycotina</taxon>
        <taxon>Dothideomycetes</taxon>
        <taxon>Pleosporomycetidae</taxon>
        <taxon>Pleosporales</taxon>
        <taxon>Lophiotremataceae</taxon>
        <taxon>Lophiotrema</taxon>
    </lineage>
</organism>
<dbReference type="AlphaFoldDB" id="A0A6A5ZSU0"/>
<evidence type="ECO:0000256" key="1">
    <source>
        <dbReference type="SAM" id="MobiDB-lite"/>
    </source>
</evidence>